<name>A0A850C9W6_9ACTN</name>
<accession>A0A850C9W6</accession>
<evidence type="ECO:0000313" key="2">
    <source>
        <dbReference type="Proteomes" id="UP000574690"/>
    </source>
</evidence>
<dbReference type="Proteomes" id="UP000574690">
    <property type="component" value="Unassembled WGS sequence"/>
</dbReference>
<organism evidence="1 2">
    <name type="scientific">Glycomyces artemisiae</name>
    <dbReference type="NCBI Taxonomy" id="1076443"/>
    <lineage>
        <taxon>Bacteria</taxon>
        <taxon>Bacillati</taxon>
        <taxon>Actinomycetota</taxon>
        <taxon>Actinomycetes</taxon>
        <taxon>Glycomycetales</taxon>
        <taxon>Glycomycetaceae</taxon>
        <taxon>Glycomyces</taxon>
    </lineage>
</organism>
<dbReference type="Pfam" id="PF13826">
    <property type="entry name" value="Monooxy_af470-like"/>
    <property type="match status" value="1"/>
</dbReference>
<protein>
    <submittedName>
        <fullName evidence="1">DUF4188 domain-containing protein</fullName>
    </submittedName>
</protein>
<sequence length="184" mass="21199">MRPRDASRTRFVNLLGEANYRSPLGGPHVAKVRPGRVVVDYGEDLVVFTGGMRINRLWKVGRWLPVLIALRKILRELASDPELGLLDSRFALSGRVVMVVQYWRSGDHLEEYAHSQERLHRGFWKWFNRNVKDNGDVGLWHELYQVPAGAYETSYFNMPPFGLARATKEKAAARTDPDDHDHHH</sequence>
<proteinExistence type="predicted"/>
<dbReference type="InterPro" id="IPR025444">
    <property type="entry name" value="Monooxy_af470"/>
</dbReference>
<dbReference type="EMBL" id="JABFXE010000010">
    <property type="protein sequence ID" value="NUQ86890.1"/>
    <property type="molecule type" value="Genomic_DNA"/>
</dbReference>
<dbReference type="AlphaFoldDB" id="A0A850C9W6"/>
<reference evidence="1 2" key="1">
    <citation type="submission" date="2020-05" db="EMBL/GenBank/DDBJ databases">
        <title>DNA-SIP metagenomic assembled genomes.</title>
        <authorList>
            <person name="Yu J."/>
        </authorList>
    </citation>
    <scope>NUCLEOTIDE SEQUENCE [LARGE SCALE GENOMIC DNA]</scope>
    <source>
        <strain evidence="1">Bin5.27</strain>
    </source>
</reference>
<evidence type="ECO:0000313" key="1">
    <source>
        <dbReference type="EMBL" id="NUQ86890.1"/>
    </source>
</evidence>
<gene>
    <name evidence="1" type="ORF">HOQ43_00265</name>
</gene>
<comment type="caution">
    <text evidence="1">The sequence shown here is derived from an EMBL/GenBank/DDBJ whole genome shotgun (WGS) entry which is preliminary data.</text>
</comment>